<name>A0ABQ1LWF3_9BURK</name>
<proteinExistence type="predicted"/>
<dbReference type="Proteomes" id="UP000602004">
    <property type="component" value="Unassembled WGS sequence"/>
</dbReference>
<protein>
    <submittedName>
        <fullName evidence="1">Uncharacterized protein</fullName>
    </submittedName>
</protein>
<comment type="caution">
    <text evidence="1">The sequence shown here is derived from an EMBL/GenBank/DDBJ whole genome shotgun (WGS) entry which is preliminary data.</text>
</comment>
<keyword evidence="2" id="KW-1185">Reference proteome</keyword>
<organism evidence="1 2">
    <name type="scientific">Paraburkholderia caffeinilytica</name>
    <dbReference type="NCBI Taxonomy" id="1761016"/>
    <lineage>
        <taxon>Bacteria</taxon>
        <taxon>Pseudomonadati</taxon>
        <taxon>Pseudomonadota</taxon>
        <taxon>Betaproteobacteria</taxon>
        <taxon>Burkholderiales</taxon>
        <taxon>Burkholderiaceae</taxon>
        <taxon>Paraburkholderia</taxon>
    </lineage>
</organism>
<gene>
    <name evidence="1" type="ORF">GCM10011400_16850</name>
</gene>
<dbReference type="EMBL" id="BMHL01000002">
    <property type="protein sequence ID" value="GGC30767.1"/>
    <property type="molecule type" value="Genomic_DNA"/>
</dbReference>
<evidence type="ECO:0000313" key="1">
    <source>
        <dbReference type="EMBL" id="GGC30767.1"/>
    </source>
</evidence>
<accession>A0ABQ1LWF3</accession>
<reference evidence="2" key="1">
    <citation type="journal article" date="2019" name="Int. J. Syst. Evol. Microbiol.">
        <title>The Global Catalogue of Microorganisms (GCM) 10K type strain sequencing project: providing services to taxonomists for standard genome sequencing and annotation.</title>
        <authorList>
            <consortium name="The Broad Institute Genomics Platform"/>
            <consortium name="The Broad Institute Genome Sequencing Center for Infectious Disease"/>
            <person name="Wu L."/>
            <person name="Ma J."/>
        </authorList>
    </citation>
    <scope>NUCLEOTIDE SEQUENCE [LARGE SCALE GENOMIC DNA]</scope>
    <source>
        <strain evidence="2">CGMCC 1.15103</strain>
    </source>
</reference>
<sequence length="66" mass="7057">MPGRRPLAKTALLPKKAAAKKAVEKIRGRLEALLDTQRANRAKAGQKPGVPAEQVIADIMAMPEQG</sequence>
<evidence type="ECO:0000313" key="2">
    <source>
        <dbReference type="Proteomes" id="UP000602004"/>
    </source>
</evidence>